<geneLocation type="plasmid" evidence="2 3">
    <name>unnamed1</name>
</geneLocation>
<reference evidence="2 3" key="1">
    <citation type="journal article" date="2024" name="ISME J.">
        <title>Staphylococcus epidermidis bacteriocin A37 kills natural competitors with a unique mechanism of action.</title>
        <authorList>
            <person name="Puls J.S."/>
            <person name="Winnerling B."/>
            <person name="Power J.J."/>
            <person name="Kruger A.M."/>
            <person name="Brajtenbach D."/>
            <person name="Johnson M."/>
            <person name="Bilici K."/>
            <person name="Camus L."/>
            <person name="Fliesswasser T."/>
            <person name="Schneider T."/>
            <person name="Sahl H.G."/>
            <person name="Ghosal D."/>
            <person name="Kubitscheck U."/>
            <person name="Heilbronner S."/>
            <person name="Grein F."/>
        </authorList>
    </citation>
    <scope>NUCLEOTIDE SEQUENCE [LARGE SCALE GENOMIC DNA]</scope>
    <source>
        <strain evidence="2 3">SCK7</strain>
    </source>
</reference>
<evidence type="ECO:0000313" key="3">
    <source>
        <dbReference type="Proteomes" id="UP001468345"/>
    </source>
</evidence>
<protein>
    <submittedName>
        <fullName evidence="2">Uncharacterized protein</fullName>
    </submittedName>
</protein>
<feature type="transmembrane region" description="Helical" evidence="1">
    <location>
        <begin position="6"/>
        <end position="26"/>
    </location>
</feature>
<feature type="transmembrane region" description="Helical" evidence="1">
    <location>
        <begin position="38"/>
        <end position="59"/>
    </location>
</feature>
<dbReference type="Proteomes" id="UP001468345">
    <property type="component" value="Plasmid unnamed1"/>
</dbReference>
<accession>A0ABZ2WEU4</accession>
<evidence type="ECO:0000256" key="1">
    <source>
        <dbReference type="SAM" id="Phobius"/>
    </source>
</evidence>
<keyword evidence="2" id="KW-0614">Plasmid</keyword>
<organism evidence="2 3">
    <name type="scientific">Staphylococcus casei</name>
    <dbReference type="NCBI Taxonomy" id="201828"/>
    <lineage>
        <taxon>Bacteria</taxon>
        <taxon>Bacillati</taxon>
        <taxon>Bacillota</taxon>
        <taxon>Bacilli</taxon>
        <taxon>Bacillales</taxon>
        <taxon>Staphylococcaceae</taxon>
        <taxon>Staphylococcus</taxon>
    </lineage>
</organism>
<keyword evidence="3" id="KW-1185">Reference proteome</keyword>
<gene>
    <name evidence="2" type="ORF">SHJJP9002_002669</name>
</gene>
<keyword evidence="1" id="KW-1133">Transmembrane helix</keyword>
<keyword evidence="1" id="KW-0472">Membrane</keyword>
<dbReference type="RefSeq" id="WP_341637018.1">
    <property type="nucleotide sequence ID" value="NZ_CP133007.1"/>
</dbReference>
<proteinExistence type="predicted"/>
<evidence type="ECO:0000313" key="2">
    <source>
        <dbReference type="EMBL" id="WZG10698.1"/>
    </source>
</evidence>
<sequence>MFESILIVVAMACLGISVIIGIGEIIKVLIDRKYRVKWKLVILFFCLYIVFYIPAVILLNV</sequence>
<name>A0ABZ2WEU4_9STAP</name>
<dbReference type="EMBL" id="CP133007">
    <property type="protein sequence ID" value="WZG10698.1"/>
    <property type="molecule type" value="Genomic_DNA"/>
</dbReference>
<keyword evidence="1" id="KW-0812">Transmembrane</keyword>